<name>U5E3A7_NOCAS</name>
<dbReference type="eggNOG" id="ENOG50332TS">
    <property type="taxonomic scope" value="Bacteria"/>
</dbReference>
<organism evidence="1 2">
    <name type="scientific">Nocardia asteroides NBRC 15531</name>
    <dbReference type="NCBI Taxonomy" id="1110697"/>
    <lineage>
        <taxon>Bacteria</taxon>
        <taxon>Bacillati</taxon>
        <taxon>Actinomycetota</taxon>
        <taxon>Actinomycetes</taxon>
        <taxon>Mycobacteriales</taxon>
        <taxon>Nocardiaceae</taxon>
        <taxon>Nocardia</taxon>
    </lineage>
</organism>
<reference evidence="1 2" key="1">
    <citation type="journal article" date="2014" name="BMC Genomics">
        <title>Genome based analysis of type-I polyketide synthase and nonribosomal peptide synthetase gene clusters in seven strains of five representative Nocardia species.</title>
        <authorList>
            <person name="Komaki H."/>
            <person name="Ichikawa N."/>
            <person name="Hosoyama A."/>
            <person name="Takahashi-Nakaguchi A."/>
            <person name="Matsuzawa T."/>
            <person name="Suzuki K."/>
            <person name="Fujita N."/>
            <person name="Gonoi T."/>
        </authorList>
    </citation>
    <scope>NUCLEOTIDE SEQUENCE [LARGE SCALE GENOMIC DNA]</scope>
    <source>
        <strain evidence="1 2">NBRC 15531</strain>
    </source>
</reference>
<protein>
    <submittedName>
        <fullName evidence="1">Uncharacterized protein</fullName>
    </submittedName>
</protein>
<gene>
    <name evidence="1" type="ORF">NCAST_08_00740</name>
</gene>
<dbReference type="AlphaFoldDB" id="U5E3A7"/>
<sequence length="174" mass="19547">MPSDNSVRHLDPGPALWSYAELILVACPKCGGRATNLRRPGLPAARYWNQYYYEPRRLICDRCGAVADWSSEHNGSRQPGARQDPHFGLPLWLQTRCCGRVLWAYNAAQVDELSAYVSALLRERSRRNSSISLVSQMPLWMKRADNRAEVSAGLARLRTLAGRSEPADRSDAAY</sequence>
<comment type="caution">
    <text evidence="1">The sequence shown here is derived from an EMBL/GenBank/DDBJ whole genome shotgun (WGS) entry which is preliminary data.</text>
</comment>
<dbReference type="Proteomes" id="UP000017048">
    <property type="component" value="Unassembled WGS sequence"/>
</dbReference>
<dbReference type="EMBL" id="BAFO02000008">
    <property type="protein sequence ID" value="GAD82202.1"/>
    <property type="molecule type" value="Genomic_DNA"/>
</dbReference>
<evidence type="ECO:0000313" key="2">
    <source>
        <dbReference type="Proteomes" id="UP000017048"/>
    </source>
</evidence>
<evidence type="ECO:0000313" key="1">
    <source>
        <dbReference type="EMBL" id="GAD82202.1"/>
    </source>
</evidence>
<keyword evidence="2" id="KW-1185">Reference proteome</keyword>
<proteinExistence type="predicted"/>
<accession>U5E3A7</accession>